<protein>
    <submittedName>
        <fullName evidence="2">Uncharacterized protein</fullName>
    </submittedName>
</protein>
<evidence type="ECO:0000313" key="3">
    <source>
        <dbReference type="Proteomes" id="UP000383122"/>
    </source>
</evidence>
<dbReference type="RefSeq" id="WP_150740668.1">
    <property type="nucleotide sequence ID" value="NZ_CABPSP010000021.1"/>
</dbReference>
<keyword evidence="1" id="KW-0812">Transmembrane</keyword>
<reference evidence="2 3" key="1">
    <citation type="submission" date="2019-08" db="EMBL/GenBank/DDBJ databases">
        <authorList>
            <person name="Peeters C."/>
        </authorList>
    </citation>
    <scope>NUCLEOTIDE SEQUENCE [LARGE SCALE GENOMIC DNA]</scope>
    <source>
        <strain evidence="2 3">LMG 31117</strain>
    </source>
</reference>
<keyword evidence="1" id="KW-0472">Membrane</keyword>
<dbReference type="EMBL" id="CABPSP010000021">
    <property type="protein sequence ID" value="VVE75442.1"/>
    <property type="molecule type" value="Genomic_DNA"/>
</dbReference>
<feature type="transmembrane region" description="Helical" evidence="1">
    <location>
        <begin position="30"/>
        <end position="51"/>
    </location>
</feature>
<dbReference type="AlphaFoldDB" id="A0A5E5ARM8"/>
<organism evidence="2 3">
    <name type="scientific">Pandoraea anapnoica</name>
    <dbReference type="NCBI Taxonomy" id="2508301"/>
    <lineage>
        <taxon>Bacteria</taxon>
        <taxon>Pseudomonadati</taxon>
        <taxon>Pseudomonadota</taxon>
        <taxon>Betaproteobacteria</taxon>
        <taxon>Burkholderiales</taxon>
        <taxon>Burkholderiaceae</taxon>
        <taxon>Pandoraea</taxon>
    </lineage>
</organism>
<proteinExistence type="predicted"/>
<evidence type="ECO:0000313" key="2">
    <source>
        <dbReference type="EMBL" id="VVE75442.1"/>
    </source>
</evidence>
<evidence type="ECO:0000256" key="1">
    <source>
        <dbReference type="SAM" id="Phobius"/>
    </source>
</evidence>
<sequence length="193" mass="21484">MDDVKAAQIGAGQAFWAHLENLTRVPVGRALGFFVLFCGVAPQVVIFCVIRNTAPERAFAAELSLWAYLMPVMAAFMAGHGIFDKTNSSRTQTVEYSTSCYYAAAFMMLVGLIAQVGSQHATEQPSVPIYYMYVLIGLFVAAILAVMIRYGFRWRDNKWTLNTAEAPWLAILMGAFLLGLFVGWALVRLIRWL</sequence>
<name>A0A5E5ARM8_9BURK</name>
<keyword evidence="3" id="KW-1185">Reference proteome</keyword>
<accession>A0A5E5ARM8</accession>
<feature type="transmembrane region" description="Helical" evidence="1">
    <location>
        <begin position="130"/>
        <end position="148"/>
    </location>
</feature>
<feature type="transmembrane region" description="Helical" evidence="1">
    <location>
        <begin position="168"/>
        <end position="187"/>
    </location>
</feature>
<feature type="transmembrane region" description="Helical" evidence="1">
    <location>
        <begin position="101"/>
        <end position="118"/>
    </location>
</feature>
<keyword evidence="1" id="KW-1133">Transmembrane helix</keyword>
<feature type="transmembrane region" description="Helical" evidence="1">
    <location>
        <begin position="63"/>
        <end position="81"/>
    </location>
</feature>
<gene>
    <name evidence="2" type="ORF">PAN31117_05162</name>
</gene>
<dbReference type="Proteomes" id="UP000383122">
    <property type="component" value="Unassembled WGS sequence"/>
</dbReference>